<proteinExistence type="predicted"/>
<dbReference type="InterPro" id="IPR036927">
    <property type="entry name" value="Cyt_c_oxase-like_su1_sf"/>
</dbReference>
<organism evidence="1 2">
    <name type="scientific">Trachymyrmex cornetzi</name>
    <dbReference type="NCBI Taxonomy" id="471704"/>
    <lineage>
        <taxon>Eukaryota</taxon>
        <taxon>Metazoa</taxon>
        <taxon>Ecdysozoa</taxon>
        <taxon>Arthropoda</taxon>
        <taxon>Hexapoda</taxon>
        <taxon>Insecta</taxon>
        <taxon>Pterygota</taxon>
        <taxon>Neoptera</taxon>
        <taxon>Endopterygota</taxon>
        <taxon>Hymenoptera</taxon>
        <taxon>Apocrita</taxon>
        <taxon>Aculeata</taxon>
        <taxon>Formicoidea</taxon>
        <taxon>Formicidae</taxon>
        <taxon>Myrmicinae</taxon>
        <taxon>Trachymyrmex</taxon>
    </lineage>
</organism>
<dbReference type="AlphaFoldDB" id="A0A151J5K4"/>
<gene>
    <name evidence="1" type="ORF">ALC57_09273</name>
</gene>
<dbReference type="STRING" id="471704.A0A151J5K4"/>
<reference evidence="1 2" key="1">
    <citation type="submission" date="2015-09" db="EMBL/GenBank/DDBJ databases">
        <title>Trachymyrmex cornetzi WGS genome.</title>
        <authorList>
            <person name="Nygaard S."/>
            <person name="Hu H."/>
            <person name="Boomsma J."/>
            <person name="Zhang G."/>
        </authorList>
    </citation>
    <scope>NUCLEOTIDE SEQUENCE [LARGE SCALE GENOMIC DNA]</scope>
    <source>
        <strain evidence="1">Tcor2-1</strain>
        <tissue evidence="1">Whole body</tissue>
    </source>
</reference>
<keyword evidence="2" id="KW-1185">Reference proteome</keyword>
<dbReference type="SUPFAM" id="SSF81442">
    <property type="entry name" value="Cytochrome c oxidase subunit I-like"/>
    <property type="match status" value="1"/>
</dbReference>
<sequence>MSQNEAVEYLSFPELEDRERGKRKSENPGIVALNEGRKARWAFRARTDGWMDGFFGHPEVYILILPRFDLISHITINEIEKKETFGLLRII</sequence>
<name>A0A151J5K4_9HYME</name>
<evidence type="ECO:0000313" key="2">
    <source>
        <dbReference type="Proteomes" id="UP000078492"/>
    </source>
</evidence>
<dbReference type="Proteomes" id="UP000078492">
    <property type="component" value="Unassembled WGS sequence"/>
</dbReference>
<protein>
    <submittedName>
        <fullName evidence="1">Cytochrome c oxidase subunit 1</fullName>
    </submittedName>
</protein>
<accession>A0A151J5K4</accession>
<dbReference type="EMBL" id="KQ979970">
    <property type="protein sequence ID" value="KYN18398.1"/>
    <property type="molecule type" value="Genomic_DNA"/>
</dbReference>
<evidence type="ECO:0000313" key="1">
    <source>
        <dbReference type="EMBL" id="KYN18398.1"/>
    </source>
</evidence>